<name>A0ACC2QN09_9NEOP</name>
<comment type="caution">
    <text evidence="1">The sequence shown here is derived from an EMBL/GenBank/DDBJ whole genome shotgun (WGS) entry which is preliminary data.</text>
</comment>
<organism evidence="1 2">
    <name type="scientific">Mythimna loreyi</name>
    <dbReference type="NCBI Taxonomy" id="667449"/>
    <lineage>
        <taxon>Eukaryota</taxon>
        <taxon>Metazoa</taxon>
        <taxon>Ecdysozoa</taxon>
        <taxon>Arthropoda</taxon>
        <taxon>Hexapoda</taxon>
        <taxon>Insecta</taxon>
        <taxon>Pterygota</taxon>
        <taxon>Neoptera</taxon>
        <taxon>Endopterygota</taxon>
        <taxon>Lepidoptera</taxon>
        <taxon>Glossata</taxon>
        <taxon>Ditrysia</taxon>
        <taxon>Noctuoidea</taxon>
        <taxon>Noctuidae</taxon>
        <taxon>Noctuinae</taxon>
        <taxon>Hadenini</taxon>
        <taxon>Mythimna</taxon>
    </lineage>
</organism>
<dbReference type="EMBL" id="CM056795">
    <property type="protein sequence ID" value="KAJ8721137.1"/>
    <property type="molecule type" value="Genomic_DNA"/>
</dbReference>
<evidence type="ECO:0000313" key="1">
    <source>
        <dbReference type="EMBL" id="KAJ8721137.1"/>
    </source>
</evidence>
<reference evidence="1" key="1">
    <citation type="submission" date="2023-03" db="EMBL/GenBank/DDBJ databases">
        <title>Chromosome-level genomes of two armyworms, Mythimna separata and Mythimna loreyi, provide insights into the biosynthesis and reception of sex pheromones.</title>
        <authorList>
            <person name="Zhao H."/>
        </authorList>
    </citation>
    <scope>NUCLEOTIDE SEQUENCE</scope>
    <source>
        <strain evidence="1">BeijingLab</strain>
    </source>
</reference>
<protein>
    <submittedName>
        <fullName evidence="1">Uncharacterized protein</fullName>
    </submittedName>
</protein>
<sequence>MMAGVCRLLIGVSTAWQGEPRAWTPSMGPAPGLAGPRLAEFGASAVAARRRLHARLATRVRALPACRSSARWPFYANRSALVDCAFVDAASPQTSPVDVLAVGNCSAALLQRLERRAAASGAALSVARVDRAALLRALHNDTRSFLFLDYDMWQQADGVSFVESPPCVTVDYDCKQELDSSIAMRVADVKALQAYAPQLWQFVHDFQPSPESLRHILERHASGLDIEEAACEWALLNKSYVIPMSNKTIYIISTFICEDDRRLYDEIITKVGALIRASLQLEFDIDFRRYFIDCSDEYHMSERLYTLRGFTDSYNLIGVVSMAVRGAAAASATAAAARVPLVLADVVGDAGARGASTWRAGGRPRHLALALRRLVLQSGWARVAVLTDDSPLAREYYAAFHHEAMIIRQFQLKAGQPTRTVLQDLIDTKARIVFVNMDARAALSVLSVAAATGMRYSDGYVWILREWLNVTNVSNGTNVTDVLTGTKPLTVSFVSRELGGIPAAEGWKPLHARLAASAARAGTPRAWPPRAAAVADALISLFTSFRHVFQRHPSLRHDLRNTQMIQLLAESFIENPVVGFSQRVHYAERSMEEMFVYVDQWRNGTSSQRLATWLVNATADGAVSANCSGCAAYSRPPGLPAHDGASACRVRSGDRFAPTCHDDVCGCALLLLALAPGAALLVRRALRRRLARMRREQQIQLIARRRHVATVLAAYLVERGALELCEELGAGRFGSVCRARLREPGRAPRYIAAKALRDSAAPAEESEFLREACMIASLDHAHIVRLVGVCISDGPPLVLMELAFFGDLLGYLRERRHLVEDTGSEEPAACGEAEHVSAEALTRLAREAAEALQYLGVRGVVHRDVRAANCLVDVRRSLKLADFGMARDTVAGADGAPEYACRRRGLFPVLWMAPESLAHGVFSAASDVWALGVLVLELVTLGVRPYGSMSPLRVLEYVAAGGSPPLPLDATPQTRGLVRLCWARAAERRPGAAEVAAYLAAWPRALAPALLSERDEPADVDSGFGESPSTELLPPDSPLNSFDQLDDIAVTH</sequence>
<keyword evidence="2" id="KW-1185">Reference proteome</keyword>
<proteinExistence type="predicted"/>
<dbReference type="Proteomes" id="UP001231649">
    <property type="component" value="Chromosome 19"/>
</dbReference>
<evidence type="ECO:0000313" key="2">
    <source>
        <dbReference type="Proteomes" id="UP001231649"/>
    </source>
</evidence>
<accession>A0ACC2QN09</accession>
<gene>
    <name evidence="1" type="ORF">PYW08_006602</name>
</gene>